<protein>
    <recommendedName>
        <fullName evidence="7">Tr-type G domain-containing protein</fullName>
    </recommendedName>
</protein>
<reference evidence="8" key="1">
    <citation type="submission" date="2024-02" db="EMBL/GenBank/DDBJ databases">
        <authorList>
            <consortium name="ELIXIR-Norway"/>
            <consortium name="Elixir Norway"/>
        </authorList>
    </citation>
    <scope>NUCLEOTIDE SEQUENCE</scope>
</reference>
<dbReference type="PANTHER" id="PTHR23115">
    <property type="entry name" value="TRANSLATION FACTOR"/>
    <property type="match status" value="1"/>
</dbReference>
<sequence>MAEPDSWEDVEEGGGGDAQTRSAPPTSSVAVAAATVVAKLNADAPAFTFNPSAASFTPFVPAPRPLHVPAPAYVHPLAAAPRPTSAALNAGADLHPAHRPSFVSGASALTVLAGRNSESSHATDADSEPAISSQASEVRDLDVDLKQNAAVEEISSQSKEKAAAPSNGTVEKEDKDHRQHLNVVFIGHVDAGKSTIGGQILYLSNMVDERTIQKYEREAKEKNRESWYMAYIMDTNEEERAKGKTVEVGRAHFETEKTRFTILDAPGHKNYVPNMISGASQADVGVLVIAARRGEFETGFERGGQTREHAQLAKTLGVSKLLVAVNKMDDPSVQWSKERFDEIEKKIIPFLKACGYNVKKDVQFLPISGLFGHNMKERMPATICDWWDGPCLFEALDAVELPERSPNGPFRMPLIDKYRDMGTVVMGKIESGSVRRGDTLMIMPNKATVKVVTVYRDNDEVNYARPGENLRIRLSGIEEEDISPGFVISSVRSPIPAVLEFDAQLQILELLDHKAIFTAGYKAVLHIHAVVEECEIMGLLHQIDPKTKKPIRKKVLFVKSGAVVVVRIQVNELICVEKFEDFPQLGRFTLRDEGKTVAIGKVVNFPKIAGTQN</sequence>
<dbReference type="InterPro" id="IPR009000">
    <property type="entry name" value="Transl_B-barrel_sf"/>
</dbReference>
<dbReference type="SUPFAM" id="SSF52540">
    <property type="entry name" value="P-loop containing nucleoside triphosphate hydrolases"/>
    <property type="match status" value="1"/>
</dbReference>
<evidence type="ECO:0000256" key="6">
    <source>
        <dbReference type="SAM" id="MobiDB-lite"/>
    </source>
</evidence>
<evidence type="ECO:0000256" key="3">
    <source>
        <dbReference type="ARBA" id="ARBA00022481"/>
    </source>
</evidence>
<evidence type="ECO:0000256" key="1">
    <source>
        <dbReference type="ARBA" id="ARBA00003982"/>
    </source>
</evidence>
<evidence type="ECO:0000259" key="7">
    <source>
        <dbReference type="PROSITE" id="PS51722"/>
    </source>
</evidence>
<evidence type="ECO:0000256" key="2">
    <source>
        <dbReference type="ARBA" id="ARBA00007249"/>
    </source>
</evidence>
<comment type="similarity">
    <text evidence="2">Belongs to the TRAFAC class translation factor GTPase superfamily. Classic translation factor GTPase family. EF-Tu/EF-1A subfamily.</text>
</comment>
<dbReference type="InterPro" id="IPR054696">
    <property type="entry name" value="GTP-eEF1A_C"/>
</dbReference>
<dbReference type="InterPro" id="IPR004161">
    <property type="entry name" value="EFTu-like_2"/>
</dbReference>
<dbReference type="InterPro" id="IPR000795">
    <property type="entry name" value="T_Tr_GTP-bd_dom"/>
</dbReference>
<dbReference type="EMBL" id="OZ019907">
    <property type="protein sequence ID" value="CAK9206057.1"/>
    <property type="molecule type" value="Genomic_DNA"/>
</dbReference>
<evidence type="ECO:0000256" key="5">
    <source>
        <dbReference type="ARBA" id="ARBA00023134"/>
    </source>
</evidence>
<feature type="domain" description="Tr-type G" evidence="7">
    <location>
        <begin position="178"/>
        <end position="407"/>
    </location>
</feature>
<dbReference type="PROSITE" id="PS51722">
    <property type="entry name" value="G_TR_2"/>
    <property type="match status" value="1"/>
</dbReference>
<dbReference type="InterPro" id="IPR050100">
    <property type="entry name" value="TRAFAC_GTPase_members"/>
</dbReference>
<evidence type="ECO:0000256" key="4">
    <source>
        <dbReference type="ARBA" id="ARBA00022741"/>
    </source>
</evidence>
<dbReference type="Pfam" id="PF03144">
    <property type="entry name" value="GTP_EFTU_D2"/>
    <property type="match status" value="1"/>
</dbReference>
<feature type="region of interest" description="Disordered" evidence="6">
    <location>
        <begin position="153"/>
        <end position="176"/>
    </location>
</feature>
<dbReference type="InterPro" id="IPR027417">
    <property type="entry name" value="P-loop_NTPase"/>
</dbReference>
<dbReference type="PROSITE" id="PS00301">
    <property type="entry name" value="G_TR_1"/>
    <property type="match status" value="1"/>
</dbReference>
<comment type="function">
    <text evidence="1">This protein promotes the GTP-dependent binding of aminoacyl-tRNA to the A-site of ribosomes during protein biosynthesis.</text>
</comment>
<dbReference type="CDD" id="cd01883">
    <property type="entry name" value="EF1_alpha"/>
    <property type="match status" value="1"/>
</dbReference>
<organism evidence="8 9">
    <name type="scientific">Sphagnum troendelagicum</name>
    <dbReference type="NCBI Taxonomy" id="128251"/>
    <lineage>
        <taxon>Eukaryota</taxon>
        <taxon>Viridiplantae</taxon>
        <taxon>Streptophyta</taxon>
        <taxon>Embryophyta</taxon>
        <taxon>Bryophyta</taxon>
        <taxon>Sphagnophytina</taxon>
        <taxon>Sphagnopsida</taxon>
        <taxon>Sphagnales</taxon>
        <taxon>Sphagnaceae</taxon>
        <taxon>Sphagnum</taxon>
    </lineage>
</organism>
<evidence type="ECO:0000313" key="9">
    <source>
        <dbReference type="Proteomes" id="UP001497512"/>
    </source>
</evidence>
<dbReference type="Pfam" id="PF00009">
    <property type="entry name" value="GTP_EFTU"/>
    <property type="match status" value="1"/>
</dbReference>
<evidence type="ECO:0000313" key="8">
    <source>
        <dbReference type="EMBL" id="CAK9206057.1"/>
    </source>
</evidence>
<dbReference type="Gene3D" id="3.40.50.300">
    <property type="entry name" value="P-loop containing nucleotide triphosphate hydrolases"/>
    <property type="match status" value="1"/>
</dbReference>
<dbReference type="SUPFAM" id="SSF50447">
    <property type="entry name" value="Translation proteins"/>
    <property type="match status" value="1"/>
</dbReference>
<dbReference type="Gene3D" id="2.40.30.10">
    <property type="entry name" value="Translation factors"/>
    <property type="match status" value="2"/>
</dbReference>
<dbReference type="CDD" id="cd03704">
    <property type="entry name" value="eRF3_C_III"/>
    <property type="match status" value="1"/>
</dbReference>
<dbReference type="SUPFAM" id="SSF50465">
    <property type="entry name" value="EF-Tu/eEF-1alpha/eIF2-gamma C-terminal domain"/>
    <property type="match status" value="1"/>
</dbReference>
<keyword evidence="4" id="KW-0547">Nucleotide-binding</keyword>
<name>A0ABP0TW09_9BRYO</name>
<feature type="region of interest" description="Disordered" evidence="6">
    <location>
        <begin position="1"/>
        <end position="27"/>
    </location>
</feature>
<gene>
    <name evidence="8" type="ORF">CSSPTR1EN2_LOCUS8158</name>
</gene>
<dbReference type="Pfam" id="PF22594">
    <property type="entry name" value="GTP-eEF1A_C"/>
    <property type="match status" value="1"/>
</dbReference>
<proteinExistence type="inferred from homology"/>
<accession>A0ABP0TW09</accession>
<dbReference type="CDD" id="cd04089">
    <property type="entry name" value="eRF3_II"/>
    <property type="match status" value="1"/>
</dbReference>
<feature type="compositionally biased region" description="Acidic residues" evidence="6">
    <location>
        <begin position="1"/>
        <end position="14"/>
    </location>
</feature>
<feature type="region of interest" description="Disordered" evidence="6">
    <location>
        <begin position="115"/>
        <end position="137"/>
    </location>
</feature>
<dbReference type="PRINTS" id="PR00315">
    <property type="entry name" value="ELONGATNFCT"/>
</dbReference>
<dbReference type="InterPro" id="IPR009001">
    <property type="entry name" value="Transl_elong_EF1A/Init_IF2_C"/>
</dbReference>
<keyword evidence="5" id="KW-0342">GTP-binding</keyword>
<dbReference type="Proteomes" id="UP001497512">
    <property type="component" value="Chromosome 15"/>
</dbReference>
<dbReference type="InterPro" id="IPR031157">
    <property type="entry name" value="G_TR_CS"/>
</dbReference>
<keyword evidence="3" id="KW-0488">Methylation</keyword>
<keyword evidence="9" id="KW-1185">Reference proteome</keyword>